<protein>
    <submittedName>
        <fullName evidence="1">Uncharacterized protein</fullName>
    </submittedName>
</protein>
<accession>A0A9J5Y467</accession>
<keyword evidence="2" id="KW-1185">Reference proteome</keyword>
<proteinExistence type="predicted"/>
<dbReference type="Proteomes" id="UP000824120">
    <property type="component" value="Chromosome 7"/>
</dbReference>
<sequence length="121" mass="13937">MKHWSVARRPCENFVIFDSEVDFEVPIIFGRPFLSTGCAVVDMEKGSMKHESDLKSVSVVNYKVEKESKVSIEERLGVNALAAVMINFDSDGIDDYDDLVATRDRFQFHFKPKWLELDMKN</sequence>
<gene>
    <name evidence="1" type="ORF">H5410_035911</name>
</gene>
<dbReference type="AlphaFoldDB" id="A0A9J5Y467"/>
<evidence type="ECO:0000313" key="2">
    <source>
        <dbReference type="Proteomes" id="UP000824120"/>
    </source>
</evidence>
<comment type="caution">
    <text evidence="1">The sequence shown here is derived from an EMBL/GenBank/DDBJ whole genome shotgun (WGS) entry which is preliminary data.</text>
</comment>
<dbReference type="PANTHER" id="PTHR33067">
    <property type="entry name" value="RNA-DIRECTED DNA POLYMERASE-RELATED"/>
    <property type="match status" value="1"/>
</dbReference>
<dbReference type="PANTHER" id="PTHR33067:SF9">
    <property type="entry name" value="RNA-DIRECTED DNA POLYMERASE"/>
    <property type="match status" value="1"/>
</dbReference>
<reference evidence="1 2" key="1">
    <citation type="submission" date="2020-09" db="EMBL/GenBank/DDBJ databases">
        <title>De no assembly of potato wild relative species, Solanum commersonii.</title>
        <authorList>
            <person name="Cho K."/>
        </authorList>
    </citation>
    <scope>NUCLEOTIDE SEQUENCE [LARGE SCALE GENOMIC DNA]</scope>
    <source>
        <strain evidence="1">LZ3.2</strain>
        <tissue evidence="1">Leaf</tissue>
    </source>
</reference>
<evidence type="ECO:0000313" key="1">
    <source>
        <dbReference type="EMBL" id="KAG5594679.1"/>
    </source>
</evidence>
<dbReference type="EMBL" id="JACXVP010000007">
    <property type="protein sequence ID" value="KAG5594679.1"/>
    <property type="molecule type" value="Genomic_DNA"/>
</dbReference>
<dbReference type="OrthoDB" id="778454at2759"/>
<name>A0A9J5Y467_SOLCO</name>
<organism evidence="1 2">
    <name type="scientific">Solanum commersonii</name>
    <name type="common">Commerson's wild potato</name>
    <name type="synonym">Commerson's nightshade</name>
    <dbReference type="NCBI Taxonomy" id="4109"/>
    <lineage>
        <taxon>Eukaryota</taxon>
        <taxon>Viridiplantae</taxon>
        <taxon>Streptophyta</taxon>
        <taxon>Embryophyta</taxon>
        <taxon>Tracheophyta</taxon>
        <taxon>Spermatophyta</taxon>
        <taxon>Magnoliopsida</taxon>
        <taxon>eudicotyledons</taxon>
        <taxon>Gunneridae</taxon>
        <taxon>Pentapetalae</taxon>
        <taxon>asterids</taxon>
        <taxon>lamiids</taxon>
        <taxon>Solanales</taxon>
        <taxon>Solanaceae</taxon>
        <taxon>Solanoideae</taxon>
        <taxon>Solaneae</taxon>
        <taxon>Solanum</taxon>
    </lineage>
</organism>